<proteinExistence type="predicted"/>
<sequence>MRLTCSKVVSVDFTHFSYIYARFTVYRRHGAIEYILLFHSNIRGERERSPPLTEIMRSRFPHLGNSQGSA</sequence>
<evidence type="ECO:0000313" key="1">
    <source>
        <dbReference type="EMBL" id="JAH96452.1"/>
    </source>
</evidence>
<name>A0A0E9X153_ANGAN</name>
<reference evidence="1" key="1">
    <citation type="submission" date="2014-11" db="EMBL/GenBank/DDBJ databases">
        <authorList>
            <person name="Amaro Gonzalez C."/>
        </authorList>
    </citation>
    <scope>NUCLEOTIDE SEQUENCE</scope>
</reference>
<accession>A0A0E9X153</accession>
<reference evidence="1" key="2">
    <citation type="journal article" date="2015" name="Fish Shellfish Immunol.">
        <title>Early steps in the European eel (Anguilla anguilla)-Vibrio vulnificus interaction in the gills: Role of the RtxA13 toxin.</title>
        <authorList>
            <person name="Callol A."/>
            <person name="Pajuelo D."/>
            <person name="Ebbesson L."/>
            <person name="Teles M."/>
            <person name="MacKenzie S."/>
            <person name="Amaro C."/>
        </authorList>
    </citation>
    <scope>NUCLEOTIDE SEQUENCE</scope>
</reference>
<organism evidence="1">
    <name type="scientific">Anguilla anguilla</name>
    <name type="common">European freshwater eel</name>
    <name type="synonym">Muraena anguilla</name>
    <dbReference type="NCBI Taxonomy" id="7936"/>
    <lineage>
        <taxon>Eukaryota</taxon>
        <taxon>Metazoa</taxon>
        <taxon>Chordata</taxon>
        <taxon>Craniata</taxon>
        <taxon>Vertebrata</taxon>
        <taxon>Euteleostomi</taxon>
        <taxon>Actinopterygii</taxon>
        <taxon>Neopterygii</taxon>
        <taxon>Teleostei</taxon>
        <taxon>Anguilliformes</taxon>
        <taxon>Anguillidae</taxon>
        <taxon>Anguilla</taxon>
    </lineage>
</organism>
<dbReference type="AlphaFoldDB" id="A0A0E9X153"/>
<protein>
    <submittedName>
        <fullName evidence="1">Uncharacterized protein</fullName>
    </submittedName>
</protein>
<dbReference type="EMBL" id="GBXM01012125">
    <property type="protein sequence ID" value="JAH96452.1"/>
    <property type="molecule type" value="Transcribed_RNA"/>
</dbReference>